<evidence type="ECO:0000256" key="1">
    <source>
        <dbReference type="ARBA" id="ARBA00004123"/>
    </source>
</evidence>
<dbReference type="InterPro" id="IPR016197">
    <property type="entry name" value="Chromo-like_dom_sf"/>
</dbReference>
<evidence type="ECO:0000259" key="3">
    <source>
        <dbReference type="PROSITE" id="PS50013"/>
    </source>
</evidence>
<reference evidence="4 5" key="1">
    <citation type="submission" date="2023-09" db="EMBL/GenBank/DDBJ databases">
        <authorList>
            <person name="Wang M."/>
        </authorList>
    </citation>
    <scope>NUCLEOTIDE SEQUENCE [LARGE SCALE GENOMIC DNA]</scope>
    <source>
        <strain evidence="4">GT-2023</strain>
        <tissue evidence="4">Liver</tissue>
    </source>
</reference>
<protein>
    <recommendedName>
        <fullName evidence="3">Chromo domain-containing protein</fullName>
    </recommendedName>
</protein>
<organism evidence="4 5">
    <name type="scientific">Cirrhinus molitorella</name>
    <name type="common">mud carp</name>
    <dbReference type="NCBI Taxonomy" id="172907"/>
    <lineage>
        <taxon>Eukaryota</taxon>
        <taxon>Metazoa</taxon>
        <taxon>Chordata</taxon>
        <taxon>Craniata</taxon>
        <taxon>Vertebrata</taxon>
        <taxon>Euteleostomi</taxon>
        <taxon>Actinopterygii</taxon>
        <taxon>Neopterygii</taxon>
        <taxon>Teleostei</taxon>
        <taxon>Ostariophysi</taxon>
        <taxon>Cypriniformes</taxon>
        <taxon>Cyprinidae</taxon>
        <taxon>Labeoninae</taxon>
        <taxon>Labeonini</taxon>
        <taxon>Cirrhinus</taxon>
    </lineage>
</organism>
<dbReference type="Proteomes" id="UP001558613">
    <property type="component" value="Unassembled WGS sequence"/>
</dbReference>
<name>A0ABR3MX97_9TELE</name>
<comment type="caution">
    <text evidence="4">The sequence shown here is derived from an EMBL/GenBank/DDBJ whole genome shotgun (WGS) entry which is preliminary data.</text>
</comment>
<comment type="subcellular location">
    <subcellularLocation>
        <location evidence="1">Nucleus</location>
    </subcellularLocation>
</comment>
<keyword evidence="5" id="KW-1185">Reference proteome</keyword>
<feature type="compositionally biased region" description="Polar residues" evidence="2">
    <location>
        <begin position="17"/>
        <end position="28"/>
    </location>
</feature>
<dbReference type="InterPro" id="IPR000953">
    <property type="entry name" value="Chromo/chromo_shadow_dom"/>
</dbReference>
<dbReference type="EMBL" id="JAYMGO010000008">
    <property type="protein sequence ID" value="KAL1269234.1"/>
    <property type="molecule type" value="Genomic_DNA"/>
</dbReference>
<sequence>MEALAQVLPGRLNATSHRTIRSSQSLTDSDIPLHPPTTTRLAMSTGEPGHEEEPPPPLMLEEGSIYAVKEILRSRRRGGQLEYLVDWEGYGPEERSWVSRSDILDPTLMEEFHSNHPEFPAPRGRETNSDIPSILPTTTRLALSTAGLALSTGVGSSPAFVSAVLARNPLRKSFSGQIALSIVSMTNNSDLELLSDLTELIPAYVENLISGSFLHSPLGKSFSGQIAPSSVSMTSNSKSFSGQIAPSSVSMTNNSELELLSGLTELIPAYVENLISGSEKGVLCNGKRNSKSFSGQIAPSSVSMTNNSDLELLSGLTELIPAYVENLISGQEFQWSDRSVQRLYD</sequence>
<dbReference type="Gene3D" id="2.40.50.40">
    <property type="match status" value="1"/>
</dbReference>
<dbReference type="PROSITE" id="PS50013">
    <property type="entry name" value="CHROMO_2"/>
    <property type="match status" value="1"/>
</dbReference>
<feature type="region of interest" description="Disordered" evidence="2">
    <location>
        <begin position="17"/>
        <end position="59"/>
    </location>
</feature>
<dbReference type="Pfam" id="PF00385">
    <property type="entry name" value="Chromo"/>
    <property type="match status" value="1"/>
</dbReference>
<evidence type="ECO:0000256" key="2">
    <source>
        <dbReference type="SAM" id="MobiDB-lite"/>
    </source>
</evidence>
<feature type="domain" description="Chromo" evidence="3">
    <location>
        <begin position="66"/>
        <end position="124"/>
    </location>
</feature>
<evidence type="ECO:0000313" key="4">
    <source>
        <dbReference type="EMBL" id="KAL1269234.1"/>
    </source>
</evidence>
<dbReference type="SMART" id="SM00298">
    <property type="entry name" value="CHROMO"/>
    <property type="match status" value="1"/>
</dbReference>
<dbReference type="InterPro" id="IPR023780">
    <property type="entry name" value="Chromo_domain"/>
</dbReference>
<gene>
    <name evidence="4" type="ORF">QQF64_031523</name>
</gene>
<evidence type="ECO:0000313" key="5">
    <source>
        <dbReference type="Proteomes" id="UP001558613"/>
    </source>
</evidence>
<dbReference type="SUPFAM" id="SSF54160">
    <property type="entry name" value="Chromo domain-like"/>
    <property type="match status" value="1"/>
</dbReference>
<proteinExistence type="predicted"/>
<accession>A0ABR3MX97</accession>